<name>A0A2K9F1V8_9RHOB</name>
<dbReference type="OrthoDB" id="7683681at2"/>
<dbReference type="EMBL" id="CP025408">
    <property type="protein sequence ID" value="AUH34352.1"/>
    <property type="molecule type" value="Genomic_DNA"/>
</dbReference>
<dbReference type="InterPro" id="IPR010982">
    <property type="entry name" value="Lambda_DNA-bd_dom_sf"/>
</dbReference>
<reference evidence="6 7" key="1">
    <citation type="submission" date="2017-12" db="EMBL/GenBank/DDBJ databases">
        <authorList>
            <person name="Hurst M.R.H."/>
        </authorList>
    </citation>
    <scope>NUCLEOTIDE SEQUENCE [LARGE SCALE GENOMIC DNA]</scope>
    <source>
        <strain evidence="6 7">BM15</strain>
    </source>
</reference>
<dbReference type="SUPFAM" id="SSF53822">
    <property type="entry name" value="Periplasmic binding protein-like I"/>
    <property type="match status" value="1"/>
</dbReference>
<gene>
    <name evidence="6" type="ORF">CUV01_14020</name>
</gene>
<sequence length="341" mass="37221">MQERDPKKPRQKSTIYDIAQKAGTSPSAVSAALTGKWKQRRLKKETVDRIRKIAGQEGYTANRQARGLRKAESGLAGMVLPDHENRFFAELSQQFAREAHARGLCPATVHAGRDAEAQLSAVESLIAYSVDLVVIAGATEPLALARACRAANVPHVFVDHPCAEAPSVVTDNTHGASLLTDTLLNEMPQPVISDPGSWLYFLGGEMHLPASAERIQGFRQRTQAAEAFFSEDQIIACGYEDTKAEQALADLHDELGRLPAGVFVNSIGCFEGVMRYLSRLPEAQICGARLGCYDYDPFATLSRFPLRMIRQRADLIISEAFGQLDAGISDASLIRVSPELI</sequence>
<dbReference type="InterPro" id="IPR000843">
    <property type="entry name" value="HTH_LacI"/>
</dbReference>
<organism evidence="6 7">
    <name type="scientific">Paracoccus tegillarcae</name>
    <dbReference type="NCBI Taxonomy" id="1529068"/>
    <lineage>
        <taxon>Bacteria</taxon>
        <taxon>Pseudomonadati</taxon>
        <taxon>Pseudomonadota</taxon>
        <taxon>Alphaproteobacteria</taxon>
        <taxon>Rhodobacterales</taxon>
        <taxon>Paracoccaceae</taxon>
        <taxon>Paracoccus</taxon>
    </lineage>
</organism>
<dbReference type="Proteomes" id="UP000233742">
    <property type="component" value="Chromosome"/>
</dbReference>
<dbReference type="PANTHER" id="PTHR30146:SF45">
    <property type="entry name" value="CATABOLITE REPRESSOR_ACTIVATOR"/>
    <property type="match status" value="1"/>
</dbReference>
<dbReference type="Gene3D" id="1.10.260.40">
    <property type="entry name" value="lambda repressor-like DNA-binding domains"/>
    <property type="match status" value="1"/>
</dbReference>
<dbReference type="RefSeq" id="WP_101461014.1">
    <property type="nucleotide sequence ID" value="NZ_CP025408.1"/>
</dbReference>
<evidence type="ECO:0000259" key="5">
    <source>
        <dbReference type="PROSITE" id="PS50932"/>
    </source>
</evidence>
<dbReference type="SMART" id="SM00354">
    <property type="entry name" value="HTH_LACI"/>
    <property type="match status" value="1"/>
</dbReference>
<dbReference type="Pfam" id="PF13407">
    <property type="entry name" value="Peripla_BP_4"/>
    <property type="match status" value="1"/>
</dbReference>
<accession>A0A2K9F1V8</accession>
<evidence type="ECO:0000313" key="6">
    <source>
        <dbReference type="EMBL" id="AUH34352.1"/>
    </source>
</evidence>
<keyword evidence="2" id="KW-0805">Transcription regulation</keyword>
<evidence type="ECO:0000256" key="2">
    <source>
        <dbReference type="ARBA" id="ARBA00023015"/>
    </source>
</evidence>
<dbReference type="Pfam" id="PF00356">
    <property type="entry name" value="LacI"/>
    <property type="match status" value="1"/>
</dbReference>
<evidence type="ECO:0000256" key="1">
    <source>
        <dbReference type="ARBA" id="ARBA00022491"/>
    </source>
</evidence>
<dbReference type="InterPro" id="IPR028082">
    <property type="entry name" value="Peripla_BP_I"/>
</dbReference>
<evidence type="ECO:0000313" key="7">
    <source>
        <dbReference type="Proteomes" id="UP000233742"/>
    </source>
</evidence>
<evidence type="ECO:0000256" key="4">
    <source>
        <dbReference type="ARBA" id="ARBA00023163"/>
    </source>
</evidence>
<feature type="domain" description="HTH lacI-type" evidence="5">
    <location>
        <begin position="13"/>
        <end position="70"/>
    </location>
</feature>
<keyword evidence="1" id="KW-0678">Repressor</keyword>
<dbReference type="PROSITE" id="PS50932">
    <property type="entry name" value="HTH_LACI_2"/>
    <property type="match status" value="1"/>
</dbReference>
<evidence type="ECO:0000256" key="3">
    <source>
        <dbReference type="ARBA" id="ARBA00023125"/>
    </source>
</evidence>
<protein>
    <submittedName>
        <fullName evidence="6">Catabolite repressor protein</fullName>
    </submittedName>
</protein>
<proteinExistence type="predicted"/>
<dbReference type="GO" id="GO:0000976">
    <property type="term" value="F:transcription cis-regulatory region binding"/>
    <property type="evidence" value="ECO:0007669"/>
    <property type="project" value="TreeGrafter"/>
</dbReference>
<dbReference type="PANTHER" id="PTHR30146">
    <property type="entry name" value="LACI-RELATED TRANSCRIPTIONAL REPRESSOR"/>
    <property type="match status" value="1"/>
</dbReference>
<keyword evidence="3" id="KW-0238">DNA-binding</keyword>
<dbReference type="GO" id="GO:0003700">
    <property type="term" value="F:DNA-binding transcription factor activity"/>
    <property type="evidence" value="ECO:0007669"/>
    <property type="project" value="TreeGrafter"/>
</dbReference>
<keyword evidence="7" id="KW-1185">Reference proteome</keyword>
<dbReference type="AlphaFoldDB" id="A0A2K9F1V8"/>
<dbReference type="SUPFAM" id="SSF47413">
    <property type="entry name" value="lambda repressor-like DNA-binding domains"/>
    <property type="match status" value="1"/>
</dbReference>
<dbReference type="InterPro" id="IPR025997">
    <property type="entry name" value="SBP_2_dom"/>
</dbReference>
<dbReference type="KEGG" id="paro:CUV01_14020"/>
<keyword evidence="4" id="KW-0804">Transcription</keyword>
<dbReference type="Gene3D" id="3.40.50.2300">
    <property type="match status" value="2"/>
</dbReference>